<dbReference type="GO" id="GO:0048513">
    <property type="term" value="P:animal organ development"/>
    <property type="evidence" value="ECO:0007669"/>
    <property type="project" value="UniProtKB-ARBA"/>
</dbReference>
<dbReference type="Pfam" id="PF09270">
    <property type="entry name" value="BTD"/>
    <property type="match status" value="1"/>
</dbReference>
<proteinExistence type="evidence at transcript level"/>
<keyword evidence="9" id="KW-0804">Transcription</keyword>
<dbReference type="FunFam" id="2.60.40.10:FF:000074">
    <property type="entry name" value="Recombining binding protein suppressor of hairless, putative"/>
    <property type="match status" value="1"/>
</dbReference>
<evidence type="ECO:0000259" key="12">
    <source>
        <dbReference type="SMART" id="SM01267"/>
    </source>
</evidence>
<dbReference type="SUPFAM" id="SSF49417">
    <property type="entry name" value="p53-like transcription factors"/>
    <property type="match status" value="1"/>
</dbReference>
<dbReference type="GO" id="GO:0005654">
    <property type="term" value="C:nucleoplasm"/>
    <property type="evidence" value="ECO:0007669"/>
    <property type="project" value="UniProtKB-ARBA"/>
</dbReference>
<feature type="domain" description="Beta-trefoil DNA-binding" evidence="13">
    <location>
        <begin position="258"/>
        <end position="407"/>
    </location>
</feature>
<dbReference type="VEuPathDB" id="VectorBase:MDOMA2_001394"/>
<dbReference type="Gene3D" id="2.80.10.50">
    <property type="match status" value="1"/>
</dbReference>
<comment type="subcellular location">
    <subcellularLocation>
        <location evidence="1">Nucleus</location>
    </subcellularLocation>
</comment>
<keyword evidence="8" id="KW-0010">Activator</keyword>
<evidence type="ECO:0000256" key="6">
    <source>
        <dbReference type="ARBA" id="ARBA00023015"/>
    </source>
</evidence>
<dbReference type="PANTHER" id="PTHR10665">
    <property type="entry name" value="RECOMBINING BINDING PROTEIN SUPPRESSOR OF HAIRLESS"/>
    <property type="match status" value="1"/>
</dbReference>
<evidence type="ECO:0000256" key="5">
    <source>
        <dbReference type="ARBA" id="ARBA00022976"/>
    </source>
</evidence>
<dbReference type="GO" id="GO:0000122">
    <property type="term" value="P:negative regulation of transcription by RNA polymerase II"/>
    <property type="evidence" value="ECO:0007669"/>
    <property type="project" value="UniProtKB-ARBA"/>
</dbReference>
<dbReference type="InterPro" id="IPR013783">
    <property type="entry name" value="Ig-like_fold"/>
</dbReference>
<dbReference type="CDD" id="cd01176">
    <property type="entry name" value="IPT_RBP-Jkappa"/>
    <property type="match status" value="1"/>
</dbReference>
<reference evidence="14" key="1">
    <citation type="journal article" date="2009" name="Insect Sci.">
        <title>Cloning and characterization of a bursicon-regulated gene Su(H) in the house fly Musca domestica.</title>
        <authorList>
            <person name="Wang S."/>
            <person name="An S."/>
            <person name="Stanley D."/>
            <person name="Song Q."/>
        </authorList>
    </citation>
    <scope>NUCLEOTIDE SEQUENCE</scope>
</reference>
<dbReference type="GO" id="GO:0000978">
    <property type="term" value="F:RNA polymerase II cis-regulatory region sequence-specific DNA binding"/>
    <property type="evidence" value="ECO:0007669"/>
    <property type="project" value="InterPro"/>
</dbReference>
<keyword evidence="3" id="KW-0678">Repressor</keyword>
<evidence type="ECO:0000259" key="13">
    <source>
        <dbReference type="SMART" id="SM01268"/>
    </source>
</evidence>
<sequence>MPHFGLGGGPGMANNAYAQTPPSPPLHHAGGGGGNGGLMPPSPPHHPGHNPHQQQQQQQQHHPHLAMIPRSMGNPGGGGGGSIMSTGLNTSVNSISSATSFRSHIEEKKLTREAMERYMRERNDMVIVILHAKVAQKSYGNEKRFFCPPPCIYLFGSGWRRRYEEMLQKGEGEQGAQLCAFIGIGSADQDMQQLDLNGKQYCAAKTLFISDSDKRKHFMLSVKMFYGNGHDIGVFNSKRIKVISKPSKKKQSLKNADLCIASGTNVALFNRLRSQTVSTRYLHVENGHFHASSTQWGAFTIHLLDDNESESEEFQVRDGYIHYGATVKLVCSVTGMALPRLIIRKVDKQMALLEADDPVSQLHKCAFYMKDTDRMYLCLSQEKIIQFQATPCPKEPNKEMINDGACWTIISTDKAEYQFYEGMGPVSSPVTPVPIVNSLNLNGGGDVAMLELSGDNFTPHLQVWFGDVEAETMYRCTETLLCVVPEISQFRGEWLGVRHPTQVPISLVRNDGIIYATGLTFTYTPEPGPRPHCTQADDIMHTYVSFFQ</sequence>
<evidence type="ECO:0000256" key="8">
    <source>
        <dbReference type="ARBA" id="ARBA00023159"/>
    </source>
</evidence>
<keyword evidence="10" id="KW-0539">Nucleus</keyword>
<evidence type="ECO:0000313" key="14">
    <source>
        <dbReference type="EMBL" id="ACR61380.1"/>
    </source>
</evidence>
<dbReference type="GO" id="GO:1990433">
    <property type="term" value="C:CSL-Notch-Mastermind transcription factor complex"/>
    <property type="evidence" value="ECO:0007669"/>
    <property type="project" value="UniProtKB-ARBA"/>
</dbReference>
<evidence type="ECO:0000256" key="7">
    <source>
        <dbReference type="ARBA" id="ARBA00023125"/>
    </source>
</evidence>
<dbReference type="FunFam" id="2.80.10.50:FF:000003">
    <property type="entry name" value="recombining binding protein suppressor of hairless"/>
    <property type="match status" value="1"/>
</dbReference>
<dbReference type="EMBL" id="FJ970036">
    <property type="protein sequence ID" value="ACR61380.1"/>
    <property type="molecule type" value="mRNA"/>
</dbReference>
<dbReference type="GO" id="GO:0001228">
    <property type="term" value="F:DNA-binding transcription activator activity, RNA polymerase II-specific"/>
    <property type="evidence" value="ECO:0007669"/>
    <property type="project" value="InterPro"/>
</dbReference>
<keyword evidence="6" id="KW-0805">Transcription regulation</keyword>
<dbReference type="Gene3D" id="2.60.40.10">
    <property type="entry name" value="Immunoglobulins"/>
    <property type="match status" value="1"/>
</dbReference>
<protein>
    <submittedName>
        <fullName evidence="14">Su(H)</fullName>
    </submittedName>
</protein>
<dbReference type="SUPFAM" id="SSF81296">
    <property type="entry name" value="E set domains"/>
    <property type="match status" value="1"/>
</dbReference>
<evidence type="ECO:0000256" key="9">
    <source>
        <dbReference type="ARBA" id="ARBA00023163"/>
    </source>
</evidence>
<dbReference type="InterPro" id="IPR036358">
    <property type="entry name" value="BTD_sf"/>
</dbReference>
<comment type="similarity">
    <text evidence="2">Belongs to the Su(H) family.</text>
</comment>
<feature type="domain" description="RBP-J/Cbf11/Cbf12 DNA binding" evidence="12">
    <location>
        <begin position="126"/>
        <end position="257"/>
    </location>
</feature>
<accession>C5IX11</accession>
<dbReference type="InterPro" id="IPR040159">
    <property type="entry name" value="CLS_fam"/>
</dbReference>
<evidence type="ECO:0000256" key="4">
    <source>
        <dbReference type="ARBA" id="ARBA00022737"/>
    </source>
</evidence>
<name>C5IX11_MUSDO</name>
<dbReference type="GO" id="GO:0007219">
    <property type="term" value="P:Notch signaling pathway"/>
    <property type="evidence" value="ECO:0007669"/>
    <property type="project" value="UniProtKB-KW"/>
</dbReference>
<evidence type="ECO:0000256" key="11">
    <source>
        <dbReference type="SAM" id="MobiDB-lite"/>
    </source>
</evidence>
<dbReference type="Pfam" id="PF09271">
    <property type="entry name" value="LAG1-DNAbind"/>
    <property type="match status" value="1"/>
</dbReference>
<feature type="compositionally biased region" description="Gly residues" evidence="11">
    <location>
        <begin position="1"/>
        <end position="11"/>
    </location>
</feature>
<dbReference type="InterPro" id="IPR014756">
    <property type="entry name" value="Ig_E-set"/>
</dbReference>
<dbReference type="InterPro" id="IPR015351">
    <property type="entry name" value="RBP-J/Cbf11/Cbf12_DNA-bd"/>
</dbReference>
<evidence type="ECO:0000256" key="2">
    <source>
        <dbReference type="ARBA" id="ARBA00009704"/>
    </source>
</evidence>
<keyword evidence="4" id="KW-0677">Repeat</keyword>
<dbReference type="InterPro" id="IPR037095">
    <property type="entry name" value="RBP-J/Cbf11_DNA-bd_sf"/>
</dbReference>
<dbReference type="SUPFAM" id="SSF110217">
    <property type="entry name" value="DNA-binding protein LAG-1 (CSL)"/>
    <property type="match status" value="1"/>
</dbReference>
<evidence type="ECO:0000256" key="3">
    <source>
        <dbReference type="ARBA" id="ARBA00022491"/>
    </source>
</evidence>
<organism evidence="14">
    <name type="scientific">Musca domestica</name>
    <name type="common">House fly</name>
    <dbReference type="NCBI Taxonomy" id="7370"/>
    <lineage>
        <taxon>Eukaryota</taxon>
        <taxon>Metazoa</taxon>
        <taxon>Ecdysozoa</taxon>
        <taxon>Arthropoda</taxon>
        <taxon>Hexapoda</taxon>
        <taxon>Insecta</taxon>
        <taxon>Pterygota</taxon>
        <taxon>Neoptera</taxon>
        <taxon>Endopterygota</taxon>
        <taxon>Diptera</taxon>
        <taxon>Brachycera</taxon>
        <taxon>Muscomorpha</taxon>
        <taxon>Muscoidea</taxon>
        <taxon>Muscidae</taxon>
        <taxon>Musca</taxon>
    </lineage>
</organism>
<dbReference type="InterPro" id="IPR015350">
    <property type="entry name" value="Beta-trefoil_DNA-bd_dom"/>
</dbReference>
<feature type="region of interest" description="Disordered" evidence="11">
    <location>
        <begin position="1"/>
        <end position="88"/>
    </location>
</feature>
<dbReference type="VEuPathDB" id="VectorBase:MDOA002342"/>
<evidence type="ECO:0000256" key="1">
    <source>
        <dbReference type="ARBA" id="ARBA00004123"/>
    </source>
</evidence>
<dbReference type="Gene3D" id="2.60.40.1450">
    <property type="entry name" value="LAG1, DNA binding domain"/>
    <property type="match status" value="1"/>
</dbReference>
<dbReference type="InterPro" id="IPR008967">
    <property type="entry name" value="p53-like_TF_DNA-bd_sf"/>
</dbReference>
<dbReference type="AlphaFoldDB" id="C5IX11"/>
<keyword evidence="7" id="KW-0238">DNA-binding</keyword>
<dbReference type="Pfam" id="PF20144">
    <property type="entry name" value="TIG_SUH"/>
    <property type="match status" value="1"/>
</dbReference>
<dbReference type="SMART" id="SM01267">
    <property type="entry name" value="LAG1_DNAbind"/>
    <property type="match status" value="1"/>
</dbReference>
<dbReference type="SMART" id="SM01268">
    <property type="entry name" value="BTD"/>
    <property type="match status" value="1"/>
</dbReference>
<keyword evidence="5" id="KW-0914">Notch signaling pathway</keyword>
<feature type="compositionally biased region" description="Low complexity" evidence="11">
    <location>
        <begin position="50"/>
        <end position="60"/>
    </location>
</feature>
<dbReference type="InterPro" id="IPR038007">
    <property type="entry name" value="RBP-Jkappa_IPT"/>
</dbReference>
<dbReference type="FunFam" id="2.60.40.1450:FF:000001">
    <property type="entry name" value="Recombining binding protein suppressor of hairless"/>
    <property type="match status" value="1"/>
</dbReference>
<evidence type="ECO:0000256" key="10">
    <source>
        <dbReference type="ARBA" id="ARBA00023242"/>
    </source>
</evidence>